<dbReference type="PANTHER" id="PTHR30469">
    <property type="entry name" value="MULTIDRUG RESISTANCE PROTEIN MDTA"/>
    <property type="match status" value="1"/>
</dbReference>
<keyword evidence="6" id="KW-1185">Reference proteome</keyword>
<protein>
    <submittedName>
        <fullName evidence="5">RND family efflux transporter MFP subunit</fullName>
    </submittedName>
</protein>
<dbReference type="Gene3D" id="2.40.420.20">
    <property type="match status" value="1"/>
</dbReference>
<dbReference type="RefSeq" id="WP_130418233.1">
    <property type="nucleotide sequence ID" value="NZ_SHKW01000001.1"/>
</dbReference>
<dbReference type="Gene3D" id="1.10.287.470">
    <property type="entry name" value="Helix hairpin bin"/>
    <property type="match status" value="2"/>
</dbReference>
<dbReference type="EMBL" id="SHKW01000001">
    <property type="protein sequence ID" value="RZU40123.1"/>
    <property type="molecule type" value="Genomic_DNA"/>
</dbReference>
<evidence type="ECO:0000313" key="6">
    <source>
        <dbReference type="Proteomes" id="UP000292958"/>
    </source>
</evidence>
<dbReference type="InterPro" id="IPR058647">
    <property type="entry name" value="BSH_CzcB-like"/>
</dbReference>
<proteinExistence type="inferred from homology"/>
<feature type="domain" description="CusB-like beta-barrel" evidence="2">
    <location>
        <begin position="269"/>
        <end position="337"/>
    </location>
</feature>
<dbReference type="SUPFAM" id="SSF111369">
    <property type="entry name" value="HlyD-like secretion proteins"/>
    <property type="match status" value="2"/>
</dbReference>
<dbReference type="Gene3D" id="2.40.30.170">
    <property type="match status" value="1"/>
</dbReference>
<reference evidence="5 6" key="1">
    <citation type="submission" date="2019-02" db="EMBL/GenBank/DDBJ databases">
        <title>Genomic Encyclopedia of Archaeal and Bacterial Type Strains, Phase II (KMG-II): from individual species to whole genera.</title>
        <authorList>
            <person name="Goeker M."/>
        </authorList>
    </citation>
    <scope>NUCLEOTIDE SEQUENCE [LARGE SCALE GENOMIC DNA]</scope>
    <source>
        <strain evidence="5 6">DSM 18101</strain>
    </source>
</reference>
<dbReference type="InterPro" id="IPR058792">
    <property type="entry name" value="Beta-barrel_RND_2"/>
</dbReference>
<dbReference type="Gene3D" id="2.40.50.100">
    <property type="match status" value="2"/>
</dbReference>
<dbReference type="Pfam" id="PF25967">
    <property type="entry name" value="RND-MFP_C"/>
    <property type="match status" value="1"/>
</dbReference>
<dbReference type="Proteomes" id="UP000292958">
    <property type="component" value="Unassembled WGS sequence"/>
</dbReference>
<evidence type="ECO:0000313" key="5">
    <source>
        <dbReference type="EMBL" id="RZU40123.1"/>
    </source>
</evidence>
<dbReference type="Pfam" id="PF25973">
    <property type="entry name" value="BSH_CzcB"/>
    <property type="match status" value="1"/>
</dbReference>
<dbReference type="GO" id="GO:1990281">
    <property type="term" value="C:efflux pump complex"/>
    <property type="evidence" value="ECO:0007669"/>
    <property type="project" value="TreeGrafter"/>
</dbReference>
<dbReference type="Pfam" id="PF25954">
    <property type="entry name" value="Beta-barrel_RND_2"/>
    <property type="match status" value="1"/>
</dbReference>
<sequence length="425" mass="44645">MRFNDNARSIPFGLILNGALLCSIGLTACKKATDDTAQSVVTVEAEHPEVGDISEHIVADASLSALAQAAISPKITAPVRNFYVQRGSKVKAGQLLAILENRDLSAQALDNKGQFTAAQATYDMQTKAQVPEDYAKAELDVAQAGAQLHLQEEIVASRKKLFKEGAIAGRDYDTAIAALAQAQAAYDTSRNHLYSLKSVSRSASLQLAQGQLSSAKGKYEVAEAQVSYSEIHSPIDGIVTERPLFAGETANTGTPLVTVLDTSSLLAKVHLSQIVAQRLNLGDKAAITVPGVEEPVSGKVTLISPALDPGSTTVEVWLKIDNSTSKYKAGTPVRVAIIGRTVPKAVKVPISSILTAEDGSKSVMVVNAAGTAHKVNVQLGINDGEDVQVTQGLNGTETVITKGEYGLDEGTKVAVGKTDAMGDEK</sequence>
<accession>A0A4Q7YT22</accession>
<evidence type="ECO:0000259" key="2">
    <source>
        <dbReference type="Pfam" id="PF25954"/>
    </source>
</evidence>
<feature type="domain" description="CzcB-like barrel-sandwich hybrid" evidence="4">
    <location>
        <begin position="69"/>
        <end position="260"/>
    </location>
</feature>
<dbReference type="NCBIfam" id="TIGR01730">
    <property type="entry name" value="RND_mfp"/>
    <property type="match status" value="1"/>
</dbReference>
<evidence type="ECO:0000259" key="3">
    <source>
        <dbReference type="Pfam" id="PF25967"/>
    </source>
</evidence>
<comment type="similarity">
    <text evidence="1">Belongs to the membrane fusion protein (MFP) (TC 8.A.1) family.</text>
</comment>
<gene>
    <name evidence="5" type="ORF">BDD14_1549</name>
</gene>
<evidence type="ECO:0000256" key="1">
    <source>
        <dbReference type="ARBA" id="ARBA00009477"/>
    </source>
</evidence>
<organism evidence="5 6">
    <name type="scientific">Edaphobacter modestus</name>
    <dbReference type="NCBI Taxonomy" id="388466"/>
    <lineage>
        <taxon>Bacteria</taxon>
        <taxon>Pseudomonadati</taxon>
        <taxon>Acidobacteriota</taxon>
        <taxon>Terriglobia</taxon>
        <taxon>Terriglobales</taxon>
        <taxon>Acidobacteriaceae</taxon>
        <taxon>Edaphobacter</taxon>
    </lineage>
</organism>
<dbReference type="GO" id="GO:0015562">
    <property type="term" value="F:efflux transmembrane transporter activity"/>
    <property type="evidence" value="ECO:0007669"/>
    <property type="project" value="TreeGrafter"/>
</dbReference>
<dbReference type="InterPro" id="IPR058627">
    <property type="entry name" value="MdtA-like_C"/>
</dbReference>
<dbReference type="PROSITE" id="PS51257">
    <property type="entry name" value="PROKAR_LIPOPROTEIN"/>
    <property type="match status" value="1"/>
</dbReference>
<dbReference type="AlphaFoldDB" id="A0A4Q7YT22"/>
<feature type="domain" description="Multidrug resistance protein MdtA-like C-terminal permuted SH3" evidence="3">
    <location>
        <begin position="345"/>
        <end position="403"/>
    </location>
</feature>
<dbReference type="InterPro" id="IPR006143">
    <property type="entry name" value="RND_pump_MFP"/>
</dbReference>
<dbReference type="OrthoDB" id="106087at2"/>
<evidence type="ECO:0000259" key="4">
    <source>
        <dbReference type="Pfam" id="PF25973"/>
    </source>
</evidence>
<name>A0A4Q7YT22_9BACT</name>
<comment type="caution">
    <text evidence="5">The sequence shown here is derived from an EMBL/GenBank/DDBJ whole genome shotgun (WGS) entry which is preliminary data.</text>
</comment>